<dbReference type="EMBL" id="ML742047">
    <property type="protein sequence ID" value="KAE8152830.1"/>
    <property type="molecule type" value="Genomic_DNA"/>
</dbReference>
<sequence length="695" mass="75979">MLAPTELQLFPSCYNCISWSSDGEVAIAAGEYVQILTPKQNEKPSTPNNTWTNTRFKANVFTNKEWATIWPQTRDNFSLGPEQSLSTVVGLAWSPPGLAKHRRCVLAVLTSNLLLSFWDIGPQGRWSRVAIVNHALGSYFSGEKGEEMKLRKAGIRSFTWCPPLKVPGPEEPATPYSVLGAESRWGLWFLGVANDDNDVVVLRVDAGYSFAVVGLGSVSEGGAGAGAGASVFATAVASRVKAGFMAAGPWVYLPAADRRGICAAVSNLGIVCGSRLRVVRCVATLTLEDEETGSPVYKAACELVENPMGELVDERHFTTPLQWLYSDGAPEIWLAAGTFAGLTVLRFSYAAYEGQEKGGRVRVQELPFYEATEEDEDRRHWEPTSAMTVAWDEGAQKPVLHVGTVGGYTASMALQDSVELGLPSWRKQLDNIREQFDIARDLGGFTIARTWGLASHRGLVVAAITVHPGDTIEYRTSAEERTTLVFSHTNTQYDEESLGLPQSAPDCSPDSMRRQREAVLGYILFFENGDYSKSPWSRKLIYAAACCTVVDSQNPKLLSQAQLAVEWLASDAQIDLDDEIAKCSAPGNTIKAKSVEQLGDSERRIYEQCEICDAGIPWDSAKEAQCTNGHLFVRCGMTFLAIQEPGISKFCSHCGMEYLSEDLVHTVQGGELERACRNLSDAFDTCIYCGGKFQA</sequence>
<dbReference type="InterPro" id="IPR044230">
    <property type="entry name" value="GTF3C4"/>
</dbReference>
<dbReference type="PANTHER" id="PTHR15496">
    <property type="entry name" value="GENERAL TRANSCRIPTION FACTOR 3C POLYPEPTIDE 4 FAMILY"/>
    <property type="match status" value="1"/>
</dbReference>
<dbReference type="OrthoDB" id="6021743at2759"/>
<evidence type="ECO:0000259" key="1">
    <source>
        <dbReference type="Pfam" id="PF12657"/>
    </source>
</evidence>
<reference evidence="3 4" key="1">
    <citation type="submission" date="2019-04" db="EMBL/GenBank/DDBJ databases">
        <title>Friends and foes A comparative genomics study of 23 Aspergillus species from section Flavi.</title>
        <authorList>
            <consortium name="DOE Joint Genome Institute"/>
            <person name="Kjaerbolling I."/>
            <person name="Vesth T."/>
            <person name="Frisvad J.C."/>
            <person name="Nybo J.L."/>
            <person name="Theobald S."/>
            <person name="Kildgaard S."/>
            <person name="Isbrandt T."/>
            <person name="Kuo A."/>
            <person name="Sato A."/>
            <person name="Lyhne E.K."/>
            <person name="Kogle M.E."/>
            <person name="Wiebenga A."/>
            <person name="Kun R.S."/>
            <person name="Lubbers R.J."/>
            <person name="Makela M.R."/>
            <person name="Barry K."/>
            <person name="Chovatia M."/>
            <person name="Clum A."/>
            <person name="Daum C."/>
            <person name="Haridas S."/>
            <person name="He G."/>
            <person name="LaButti K."/>
            <person name="Lipzen A."/>
            <person name="Mondo S."/>
            <person name="Riley R."/>
            <person name="Salamov A."/>
            <person name="Simmons B.A."/>
            <person name="Magnuson J.K."/>
            <person name="Henrissat B."/>
            <person name="Mortensen U.H."/>
            <person name="Larsen T.O."/>
            <person name="Devries R.P."/>
            <person name="Grigoriev I.V."/>
            <person name="Machida M."/>
            <person name="Baker S.E."/>
            <person name="Andersen M.R."/>
        </authorList>
    </citation>
    <scope>NUCLEOTIDE SEQUENCE [LARGE SCALE GENOMIC DNA]</scope>
    <source>
        <strain evidence="3 4">IBT 18842</strain>
    </source>
</reference>
<dbReference type="InterPro" id="IPR024761">
    <property type="entry name" value="TFIIIC_delta_N"/>
</dbReference>
<dbReference type="Pfam" id="PF12660">
    <property type="entry name" value="zf-TFIIIC"/>
    <property type="match status" value="1"/>
</dbReference>
<protein>
    <submittedName>
        <fullName evidence="3">Transcription factor IIIC subunit delta N-term-domain-containing protein</fullName>
    </submittedName>
</protein>
<proteinExistence type="predicted"/>
<feature type="domain" description="Transcription factor IIIC putative zinc-finger" evidence="2">
    <location>
        <begin position="597"/>
        <end position="693"/>
    </location>
</feature>
<dbReference type="GO" id="GO:0006384">
    <property type="term" value="P:transcription initiation at RNA polymerase III promoter"/>
    <property type="evidence" value="ECO:0007669"/>
    <property type="project" value="InterPro"/>
</dbReference>
<dbReference type="InterPro" id="IPR024764">
    <property type="entry name" value="TFIIIC_Znf"/>
</dbReference>
<feature type="domain" description="Transcription factor IIIC 90kDa subunit N-terminal" evidence="1">
    <location>
        <begin position="19"/>
        <end position="487"/>
    </location>
</feature>
<organism evidence="3 4">
    <name type="scientific">Aspergillus avenaceus</name>
    <dbReference type="NCBI Taxonomy" id="36643"/>
    <lineage>
        <taxon>Eukaryota</taxon>
        <taxon>Fungi</taxon>
        <taxon>Dikarya</taxon>
        <taxon>Ascomycota</taxon>
        <taxon>Pezizomycotina</taxon>
        <taxon>Eurotiomycetes</taxon>
        <taxon>Eurotiomycetidae</taxon>
        <taxon>Eurotiales</taxon>
        <taxon>Aspergillaceae</taxon>
        <taxon>Aspergillus</taxon>
        <taxon>Aspergillus subgen. Circumdati</taxon>
    </lineage>
</organism>
<evidence type="ECO:0000259" key="2">
    <source>
        <dbReference type="Pfam" id="PF12660"/>
    </source>
</evidence>
<gene>
    <name evidence="3" type="ORF">BDV25DRAFT_169942</name>
</gene>
<dbReference type="AlphaFoldDB" id="A0A5N6U2S6"/>
<dbReference type="Proteomes" id="UP000325780">
    <property type="component" value="Unassembled WGS sequence"/>
</dbReference>
<dbReference type="GO" id="GO:0004402">
    <property type="term" value="F:histone acetyltransferase activity"/>
    <property type="evidence" value="ECO:0007669"/>
    <property type="project" value="InterPro"/>
</dbReference>
<name>A0A5N6U2S6_ASPAV</name>
<evidence type="ECO:0000313" key="3">
    <source>
        <dbReference type="EMBL" id="KAE8152830.1"/>
    </source>
</evidence>
<accession>A0A5N6U2S6</accession>
<evidence type="ECO:0000313" key="4">
    <source>
        <dbReference type="Proteomes" id="UP000325780"/>
    </source>
</evidence>
<dbReference type="PANTHER" id="PTHR15496:SF2">
    <property type="entry name" value="GENERAL TRANSCRIPTION FACTOR 3C POLYPEPTIDE 4"/>
    <property type="match status" value="1"/>
</dbReference>
<dbReference type="Pfam" id="PF12657">
    <property type="entry name" value="TFIIIC_delta"/>
    <property type="match status" value="1"/>
</dbReference>
<dbReference type="GO" id="GO:0000127">
    <property type="term" value="C:transcription factor TFIIIC complex"/>
    <property type="evidence" value="ECO:0007669"/>
    <property type="project" value="InterPro"/>
</dbReference>
<keyword evidence="4" id="KW-1185">Reference proteome</keyword>